<reference evidence="3 4" key="1">
    <citation type="submission" date="2015-03" db="EMBL/GenBank/DDBJ databases">
        <authorList>
            <person name="Lepp D."/>
            <person name="Hassan Y.I."/>
            <person name="Li X.-Z."/>
            <person name="Zhou T."/>
        </authorList>
    </citation>
    <scope>NUCLEOTIDE SEQUENCE [LARGE SCALE GENOMIC DNA]</scope>
    <source>
        <strain evidence="3 4">E84</strain>
    </source>
</reference>
<evidence type="ECO:0000259" key="2">
    <source>
        <dbReference type="Pfam" id="PF04909"/>
    </source>
</evidence>
<dbReference type="PATRIC" id="fig|1293439.3.peg.3631"/>
<dbReference type="Proteomes" id="UP000033411">
    <property type="component" value="Unassembled WGS sequence"/>
</dbReference>
<protein>
    <recommendedName>
        <fullName evidence="2">Amidohydrolase-related domain-containing protein</fullName>
    </recommendedName>
</protein>
<gene>
    <name evidence="3" type="ORF">WH87_17800</name>
</gene>
<dbReference type="RefSeq" id="WP_046139666.1">
    <property type="nucleotide sequence ID" value="NZ_LANJ01000047.1"/>
</dbReference>
<dbReference type="EMBL" id="LANJ01000047">
    <property type="protein sequence ID" value="KKC35025.1"/>
    <property type="molecule type" value="Genomic_DNA"/>
</dbReference>
<dbReference type="InterPro" id="IPR032466">
    <property type="entry name" value="Metal_Hydrolase"/>
</dbReference>
<dbReference type="STRING" id="1293439.WH87_17800"/>
<dbReference type="AlphaFoldDB" id="A0A0F5Q2B0"/>
<dbReference type="InterPro" id="IPR052350">
    <property type="entry name" value="Metallo-dep_Lactonases"/>
</dbReference>
<dbReference type="GO" id="GO:0016787">
    <property type="term" value="F:hydrolase activity"/>
    <property type="evidence" value="ECO:0007669"/>
    <property type="project" value="InterPro"/>
</dbReference>
<comment type="caution">
    <text evidence="3">The sequence shown here is derived from an EMBL/GenBank/DDBJ whole genome shotgun (WGS) entry which is preliminary data.</text>
</comment>
<dbReference type="InterPro" id="IPR006680">
    <property type="entry name" value="Amidohydro-rel"/>
</dbReference>
<comment type="similarity">
    <text evidence="1">Belongs to the metallo-dependent hydrolases superfamily.</text>
</comment>
<evidence type="ECO:0000313" key="3">
    <source>
        <dbReference type="EMBL" id="KKC35025.1"/>
    </source>
</evidence>
<proteinExistence type="inferred from homology"/>
<dbReference type="Gene3D" id="3.20.20.140">
    <property type="entry name" value="Metal-dependent hydrolases"/>
    <property type="match status" value="1"/>
</dbReference>
<sequence length="279" mass="30492">MRIVDTHLHLVYPAHLSYPWLTHVPRINQAWSVDDYFAEAAQLGIEAAIHMEVDVLSEQTLAEAHLMSTIHPSVVGVVAGCRPGDAGFEAYVDDLVATPAVKGLRHVLFGYTQDQLASDRLIDNLRSLGKQQLSFDLCAHAHQLASLIDIVDRCPGTRFILDHCGNPKIPSENSDGWNSAIREIARRPNVVGKISGISAHAGADWSVGTLRPYFEHMIASFGWERVVWGSDHPVVTLGGSLTRWVEATLSLVAGCSQDEKEALLSRNAERVYGLVGPSS</sequence>
<dbReference type="Pfam" id="PF04909">
    <property type="entry name" value="Amidohydro_2"/>
    <property type="match status" value="1"/>
</dbReference>
<organism evidence="3 4">
    <name type="scientific">Devosia epidermidihirudinis</name>
    <dbReference type="NCBI Taxonomy" id="1293439"/>
    <lineage>
        <taxon>Bacteria</taxon>
        <taxon>Pseudomonadati</taxon>
        <taxon>Pseudomonadota</taxon>
        <taxon>Alphaproteobacteria</taxon>
        <taxon>Hyphomicrobiales</taxon>
        <taxon>Devosiaceae</taxon>
        <taxon>Devosia</taxon>
    </lineage>
</organism>
<evidence type="ECO:0000256" key="1">
    <source>
        <dbReference type="ARBA" id="ARBA00038310"/>
    </source>
</evidence>
<keyword evidence="4" id="KW-1185">Reference proteome</keyword>
<dbReference type="SUPFAM" id="SSF51556">
    <property type="entry name" value="Metallo-dependent hydrolases"/>
    <property type="match status" value="1"/>
</dbReference>
<accession>A0A0F5Q2B0</accession>
<feature type="domain" description="Amidohydrolase-related" evidence="2">
    <location>
        <begin position="4"/>
        <end position="274"/>
    </location>
</feature>
<evidence type="ECO:0000313" key="4">
    <source>
        <dbReference type="Proteomes" id="UP000033411"/>
    </source>
</evidence>
<dbReference type="PANTHER" id="PTHR43569">
    <property type="entry name" value="AMIDOHYDROLASE"/>
    <property type="match status" value="1"/>
</dbReference>
<name>A0A0F5Q2B0_9HYPH</name>
<dbReference type="OrthoDB" id="9787654at2"/>
<dbReference type="PANTHER" id="PTHR43569:SF2">
    <property type="entry name" value="AMIDOHYDROLASE-RELATED DOMAIN-CONTAINING PROTEIN"/>
    <property type="match status" value="1"/>
</dbReference>